<dbReference type="Pfam" id="PF00271">
    <property type="entry name" value="Helicase_C"/>
    <property type="match status" value="1"/>
</dbReference>
<dbReference type="InterPro" id="IPR014001">
    <property type="entry name" value="Helicase_ATP-bd"/>
</dbReference>
<dbReference type="AlphaFoldDB" id="A0A0F5IR38"/>
<dbReference type="Gene3D" id="3.40.50.300">
    <property type="entry name" value="P-loop containing nucleotide triphosphate hydrolases"/>
    <property type="match status" value="1"/>
</dbReference>
<dbReference type="InterPro" id="IPR027417">
    <property type="entry name" value="P-loop_NTPase"/>
</dbReference>
<feature type="domain" description="Helicase ATP-binding" evidence="2">
    <location>
        <begin position="493"/>
        <end position="698"/>
    </location>
</feature>
<dbReference type="SMART" id="SM00490">
    <property type="entry name" value="HELICc"/>
    <property type="match status" value="1"/>
</dbReference>
<dbReference type="STRING" id="927665.HMPREF1535_04439"/>
<dbReference type="PROSITE" id="PS51192">
    <property type="entry name" value="HELICASE_ATP_BIND_1"/>
    <property type="match status" value="1"/>
</dbReference>
<dbReference type="InterPro" id="IPR000330">
    <property type="entry name" value="SNF2_N"/>
</dbReference>
<reference evidence="4 5" key="1">
    <citation type="submission" date="2013-04" db="EMBL/GenBank/DDBJ databases">
        <title>The Genome Sequence of Parabacteroides goldsteinii DSM 19448.</title>
        <authorList>
            <consortium name="The Broad Institute Genomics Platform"/>
            <person name="Earl A."/>
            <person name="Ward D."/>
            <person name="Feldgarden M."/>
            <person name="Gevers D."/>
            <person name="Martens E."/>
            <person name="Sakamoto M."/>
            <person name="Benno Y."/>
            <person name="Song Y."/>
            <person name="Liu C."/>
            <person name="Lee J."/>
            <person name="Bolanos M."/>
            <person name="Vaisanen M.L."/>
            <person name="Finegold S.M."/>
            <person name="Walker B."/>
            <person name="Young S."/>
            <person name="Zeng Q."/>
            <person name="Gargeya S."/>
            <person name="Fitzgerald M."/>
            <person name="Haas B."/>
            <person name="Abouelleil A."/>
            <person name="Allen A.W."/>
            <person name="Alvarado L."/>
            <person name="Arachchi H.M."/>
            <person name="Berlin A.M."/>
            <person name="Chapman S.B."/>
            <person name="Gainer-Dewar J."/>
            <person name="Goldberg J."/>
            <person name="Griggs A."/>
            <person name="Gujja S."/>
            <person name="Hansen M."/>
            <person name="Howarth C."/>
            <person name="Imamovic A."/>
            <person name="Ireland A."/>
            <person name="Larimer J."/>
            <person name="McCowan C."/>
            <person name="Murphy C."/>
            <person name="Pearson M."/>
            <person name="Poon T.W."/>
            <person name="Priest M."/>
            <person name="Roberts A."/>
            <person name="Saif S."/>
            <person name="Shea T."/>
            <person name="Sisk P."/>
            <person name="Sykes S."/>
            <person name="Wortman J."/>
            <person name="Nusbaum C."/>
            <person name="Birren B."/>
        </authorList>
    </citation>
    <scope>NUCLEOTIDE SEQUENCE [LARGE SCALE GENOMIC DNA]</scope>
    <source>
        <strain evidence="4 5">DSM 19448</strain>
    </source>
</reference>
<keyword evidence="1" id="KW-0378">Hydrolase</keyword>
<evidence type="ECO:0000259" key="2">
    <source>
        <dbReference type="PROSITE" id="PS51192"/>
    </source>
</evidence>
<evidence type="ECO:0000256" key="1">
    <source>
        <dbReference type="ARBA" id="ARBA00022801"/>
    </source>
</evidence>
<evidence type="ECO:0000259" key="3">
    <source>
        <dbReference type="PROSITE" id="PS51194"/>
    </source>
</evidence>
<dbReference type="SMART" id="SM00487">
    <property type="entry name" value="DEXDc"/>
    <property type="match status" value="1"/>
</dbReference>
<evidence type="ECO:0000313" key="4">
    <source>
        <dbReference type="EMBL" id="KKB47582.1"/>
    </source>
</evidence>
<evidence type="ECO:0000313" key="5">
    <source>
        <dbReference type="Proteomes" id="UP000033047"/>
    </source>
</evidence>
<dbReference type="EMBL" id="AQHV01000025">
    <property type="protein sequence ID" value="KKB47582.1"/>
    <property type="molecule type" value="Genomic_DNA"/>
</dbReference>
<comment type="caution">
    <text evidence="4">The sequence shown here is derived from an EMBL/GenBank/DDBJ whole genome shotgun (WGS) entry which is preliminary data.</text>
</comment>
<dbReference type="GO" id="GO:0016787">
    <property type="term" value="F:hydrolase activity"/>
    <property type="evidence" value="ECO:0007669"/>
    <property type="project" value="UniProtKB-KW"/>
</dbReference>
<dbReference type="HOGENOM" id="CLU_000315_21_3_10"/>
<protein>
    <submittedName>
        <fullName evidence="4">Uncharacterized protein</fullName>
    </submittedName>
</protein>
<dbReference type="InterPro" id="IPR038718">
    <property type="entry name" value="SNF2-like_sf"/>
</dbReference>
<feature type="domain" description="Helicase C-terminal" evidence="3">
    <location>
        <begin position="818"/>
        <end position="967"/>
    </location>
</feature>
<dbReference type="GO" id="GO:0005524">
    <property type="term" value="F:ATP binding"/>
    <property type="evidence" value="ECO:0007669"/>
    <property type="project" value="InterPro"/>
</dbReference>
<dbReference type="PATRIC" id="fig|927665.4.peg.4558"/>
<proteinExistence type="predicted"/>
<dbReference type="PANTHER" id="PTHR10799">
    <property type="entry name" value="SNF2/RAD54 HELICASE FAMILY"/>
    <property type="match status" value="1"/>
</dbReference>
<organism evidence="4 5">
    <name type="scientific">Parabacteroides goldsteinii DSM 19448 = WAL 12034</name>
    <dbReference type="NCBI Taxonomy" id="927665"/>
    <lineage>
        <taxon>Bacteria</taxon>
        <taxon>Pseudomonadati</taxon>
        <taxon>Bacteroidota</taxon>
        <taxon>Bacteroidia</taxon>
        <taxon>Bacteroidales</taxon>
        <taxon>Tannerellaceae</taxon>
        <taxon>Parabacteroides</taxon>
    </lineage>
</organism>
<dbReference type="Gene3D" id="3.40.50.10810">
    <property type="entry name" value="Tandem AAA-ATPase domain"/>
    <property type="match status" value="1"/>
</dbReference>
<dbReference type="InterPro" id="IPR013663">
    <property type="entry name" value="Helicase_SWF/SNF/SWI_bac"/>
</dbReference>
<dbReference type="CDD" id="cd18793">
    <property type="entry name" value="SF2_C_SNF"/>
    <property type="match status" value="1"/>
</dbReference>
<dbReference type="PROSITE" id="PS51194">
    <property type="entry name" value="HELICASE_CTER"/>
    <property type="match status" value="1"/>
</dbReference>
<gene>
    <name evidence="4" type="ORF">HMPREF1535_04439</name>
</gene>
<dbReference type="Proteomes" id="UP000033047">
    <property type="component" value="Unassembled WGS sequence"/>
</dbReference>
<dbReference type="Pfam" id="PF00176">
    <property type="entry name" value="SNF2-rel_dom"/>
    <property type="match status" value="1"/>
</dbReference>
<sequence>MSTNHILIIALSNHPVLGPLLIPYFAKTVSQDVISVEEQATHAGNDTELSEMEKRVIAIAQSYSEKNLMQVYSRQQTVAGFLSSVTAEMLKKQLRPFIDKKIREMVRLMQANHLPVYMKEPGVKLLYEHDRMRFSGNIAEISFRFEITDHFFRYSAVCRMDGEEIPLQKKRKFMVLSSKPAILLLDDRLLVFKRIEASKVTPFLTRKYVEVPLADAEKYLEMVALPLICDYPATSSGFDLIHERRTCIPELSVERSINDEPALQLRFRYGDRYFSPGKKSQLTYPRLEKVDGKPVIYYYTRDLELEQIYINLLEKWGFKQITDVQFVRVVETGGYTFIDWLQQHKAELESCFSFVKTDTSLRYYLGEISLTQEISPSPDWFDIRITVRMGDFLFPFIRFRKHILEGKREFVLPDGQVALLPEDWFEKYSDLFTFGDDRPEEIRVRKMHLGVVSALEQEDTVSKVYVQKESVVVPPKIKTVLRPYQQDGFSWLVHLAANGFGACLADDMGLGKTLQTITLLQHIYDPEEPKAVVLSSPAPQNITVDSSGQFSFFGMDMPGEIPYEEVKKEKEETTVPASLVVVPTSLLPNWKREIRKFSTLSVYTYMGDQKRKEPWKSFDRYNIVLVTYGLLRRDIELLEKYRFTYVILDESQNIKNPASMTYHSVVRLQCEHRLVLTGTPIENSLKDLWAQFNFINPGLLGSADGFRKHFIHPITKEGNDNARKRLQQIIRPFFLRRTKQQVAPELPPLTEEVVYCEMTPEQREVYQKEKNALRNTILQERHKNSFVALNGITRLRQLANHPHMVLADYEGGSGKMEQVLDAFETLVSEGHKVLIFSSFVTHLKLLADAFTEREWLYAMLTGSTLDRESEITRFSTRNDVSAFFISLKAGGVGLNLTDADYVFILDPWWNPAAELQAESRAHRIGQEKQVFVYRFITADTIEEKIRNLQESKSELAETFISENDPLKSLTDKEWEDLL</sequence>
<accession>A0A0F5IR38</accession>
<dbReference type="RefSeq" id="WP_046147432.1">
    <property type="nucleotide sequence ID" value="NZ_KQ033913.1"/>
</dbReference>
<dbReference type="Pfam" id="PF08455">
    <property type="entry name" value="SNF2_assoc"/>
    <property type="match status" value="1"/>
</dbReference>
<dbReference type="InterPro" id="IPR001650">
    <property type="entry name" value="Helicase_C-like"/>
</dbReference>
<name>A0A0F5IR38_9BACT</name>
<dbReference type="SUPFAM" id="SSF52540">
    <property type="entry name" value="P-loop containing nucleoside triphosphate hydrolases"/>
    <property type="match status" value="2"/>
</dbReference>
<dbReference type="InterPro" id="IPR049730">
    <property type="entry name" value="SNF2/RAD54-like_C"/>
</dbReference>